<evidence type="ECO:0000313" key="1">
    <source>
        <dbReference type="EMBL" id="KAJ1890315.1"/>
    </source>
</evidence>
<evidence type="ECO:0000313" key="2">
    <source>
        <dbReference type="Proteomes" id="UP001150581"/>
    </source>
</evidence>
<comment type="caution">
    <text evidence="1">The sequence shown here is derived from an EMBL/GenBank/DDBJ whole genome shotgun (WGS) entry which is preliminary data.</text>
</comment>
<dbReference type="Proteomes" id="UP001150581">
    <property type="component" value="Unassembled WGS sequence"/>
</dbReference>
<protein>
    <submittedName>
        <fullName evidence="1">Uncharacterized protein</fullName>
    </submittedName>
</protein>
<keyword evidence="2" id="KW-1185">Reference proteome</keyword>
<reference evidence="1" key="1">
    <citation type="submission" date="2022-07" db="EMBL/GenBank/DDBJ databases">
        <title>Phylogenomic reconstructions and comparative analyses of Kickxellomycotina fungi.</title>
        <authorList>
            <person name="Reynolds N.K."/>
            <person name="Stajich J.E."/>
            <person name="Barry K."/>
            <person name="Grigoriev I.V."/>
            <person name="Crous P."/>
            <person name="Smith M.E."/>
        </authorList>
    </citation>
    <scope>NUCLEOTIDE SEQUENCE</scope>
    <source>
        <strain evidence="1">Benny 63K</strain>
    </source>
</reference>
<organism evidence="1 2">
    <name type="scientific">Kickxella alabastrina</name>
    <dbReference type="NCBI Taxonomy" id="61397"/>
    <lineage>
        <taxon>Eukaryota</taxon>
        <taxon>Fungi</taxon>
        <taxon>Fungi incertae sedis</taxon>
        <taxon>Zoopagomycota</taxon>
        <taxon>Kickxellomycotina</taxon>
        <taxon>Kickxellomycetes</taxon>
        <taxon>Kickxellales</taxon>
        <taxon>Kickxellaceae</taxon>
        <taxon>Kickxella</taxon>
    </lineage>
</organism>
<dbReference type="EMBL" id="JANBPG010001365">
    <property type="protein sequence ID" value="KAJ1890315.1"/>
    <property type="molecule type" value="Genomic_DNA"/>
</dbReference>
<sequence>MHFSTTLAAVSALIASSAGHSLLSTPATRGNTKWFGTCAAGAGCKGPCDSPKADSPFNSNYVPKTYIQRGQELDVEWKRLNHPGGFVRLAMVPFDQSDSWSAFNSNVLEYTCYETNCGPTDPSDTIFGHLNGPGSAPCSTKVTVPKNIPDGTAVTLQWVWYGGGIYYGETDTSFGEYYSCSDLIVSGGPLSDEKPEAVFKGGDITYPDSGVCKYWGSNKVGDCNFGDRVPSPIDGDLLSQSLEPCIRGPELKGTPYGFAVGTNNTDSAIQPVPHSAVVASSAAPETPAQSETYSSVASEVVTSTPEAPIQSDIYSSSSSVESEAVIPAPAPTSAEVPAPVYTAPAVIPAPVYTTPAEAAPATTTSTAEAAPMYTSVATPAPAPAYSAVEPAPITTTEYKCRPRYSSLF</sequence>
<accession>A0ACC1I942</accession>
<gene>
    <name evidence="1" type="ORF">LPJ66_007554</name>
</gene>
<name>A0ACC1I942_9FUNG</name>
<proteinExistence type="predicted"/>